<accession>K1RNP8</accession>
<comment type="caution">
    <text evidence="1">The sequence shown here is derived from an EMBL/GenBank/DDBJ whole genome shotgun (WGS) entry which is preliminary data.</text>
</comment>
<dbReference type="GO" id="GO:0016740">
    <property type="term" value="F:transferase activity"/>
    <property type="evidence" value="ECO:0007669"/>
    <property type="project" value="UniProtKB-KW"/>
</dbReference>
<dbReference type="AlphaFoldDB" id="K1RNP8"/>
<name>K1RNP8_9ZZZZ</name>
<keyword evidence="1" id="KW-0808">Transferase</keyword>
<dbReference type="EMBL" id="AJWY01013473">
    <property type="protein sequence ID" value="EKC46988.1"/>
    <property type="molecule type" value="Genomic_DNA"/>
</dbReference>
<evidence type="ECO:0000313" key="1">
    <source>
        <dbReference type="EMBL" id="EKC46988.1"/>
    </source>
</evidence>
<proteinExistence type="predicted"/>
<protein>
    <submittedName>
        <fullName evidence="1">Protein containing Deoxyribonuclease/rho motif-related TRAM domain protein</fullName>
        <ecNumber evidence="1">2.-.-.-</ecNumber>
    </submittedName>
</protein>
<sequence>DFNGTRDMIGKYVTVRIQKALPWAVTGELVSVND</sequence>
<reference evidence="1" key="1">
    <citation type="journal article" date="2013" name="Environ. Microbiol.">
        <title>Microbiota from the distal guts of lean and obese adolescents exhibit partial functional redundancy besides clear differences in community structure.</title>
        <authorList>
            <person name="Ferrer M."/>
            <person name="Ruiz A."/>
            <person name="Lanza F."/>
            <person name="Haange S.B."/>
            <person name="Oberbach A."/>
            <person name="Till H."/>
            <person name="Bargiela R."/>
            <person name="Campoy C."/>
            <person name="Segura M.T."/>
            <person name="Richter M."/>
            <person name="von Bergen M."/>
            <person name="Seifert J."/>
            <person name="Suarez A."/>
        </authorList>
    </citation>
    <scope>NUCLEOTIDE SEQUENCE</scope>
</reference>
<organism evidence="1">
    <name type="scientific">human gut metagenome</name>
    <dbReference type="NCBI Taxonomy" id="408170"/>
    <lineage>
        <taxon>unclassified sequences</taxon>
        <taxon>metagenomes</taxon>
        <taxon>organismal metagenomes</taxon>
    </lineage>
</organism>
<feature type="non-terminal residue" evidence="1">
    <location>
        <position position="1"/>
    </location>
</feature>
<dbReference type="EC" id="2.-.-.-" evidence="1"/>
<gene>
    <name evidence="1" type="ORF">LEA_19602</name>
</gene>